<reference evidence="6" key="1">
    <citation type="submission" date="2020-05" db="EMBL/GenBank/DDBJ databases">
        <title>Identification of trans-AT polyketide cluster in two marine bacteria, producers of a novel glutaramide-containing polyketide sesbanimide D and analogs.</title>
        <authorList>
            <person name="Kacar D."/>
            <person name="Rodriguez P."/>
            <person name="Canedo L."/>
            <person name="Gonzalez E."/>
            <person name="Galan B."/>
            <person name="De La Calle F."/>
            <person name="Garcia J.L."/>
        </authorList>
    </citation>
    <scope>NUCLEOTIDE SEQUENCE</scope>
    <source>
        <strain evidence="6">PHM038</strain>
    </source>
</reference>
<dbReference type="AlphaFoldDB" id="A0A926P283"/>
<dbReference type="InterPro" id="IPR036271">
    <property type="entry name" value="Tet_transcr_reg_TetR-rel_C_sf"/>
</dbReference>
<dbReference type="Gene3D" id="1.10.357.10">
    <property type="entry name" value="Tetracycline Repressor, domain 2"/>
    <property type="match status" value="1"/>
</dbReference>
<dbReference type="PROSITE" id="PS01081">
    <property type="entry name" value="HTH_TETR_1"/>
    <property type="match status" value="1"/>
</dbReference>
<evidence type="ECO:0000313" key="6">
    <source>
        <dbReference type="EMBL" id="MBD1545162.1"/>
    </source>
</evidence>
<name>A0A926P283_9HYPH</name>
<organism evidence="6 7">
    <name type="scientific">Roseibium aggregatum</name>
    <dbReference type="NCBI Taxonomy" id="187304"/>
    <lineage>
        <taxon>Bacteria</taxon>
        <taxon>Pseudomonadati</taxon>
        <taxon>Pseudomonadota</taxon>
        <taxon>Alphaproteobacteria</taxon>
        <taxon>Hyphomicrobiales</taxon>
        <taxon>Stappiaceae</taxon>
        <taxon>Roseibium</taxon>
    </lineage>
</organism>
<dbReference type="GO" id="GO:0003677">
    <property type="term" value="F:DNA binding"/>
    <property type="evidence" value="ECO:0007669"/>
    <property type="project" value="UniProtKB-UniRule"/>
</dbReference>
<proteinExistence type="predicted"/>
<feature type="DNA-binding region" description="H-T-H motif" evidence="4">
    <location>
        <begin position="29"/>
        <end position="48"/>
    </location>
</feature>
<comment type="caution">
    <text evidence="6">The sequence shown here is derived from an EMBL/GenBank/DDBJ whole genome shotgun (WGS) entry which is preliminary data.</text>
</comment>
<dbReference type="EMBL" id="JABFCZ010000003">
    <property type="protein sequence ID" value="MBD1545162.1"/>
    <property type="molecule type" value="Genomic_DNA"/>
</dbReference>
<dbReference type="Proteomes" id="UP000598467">
    <property type="component" value="Unassembled WGS sequence"/>
</dbReference>
<dbReference type="PANTHER" id="PTHR47506:SF1">
    <property type="entry name" value="HTH-TYPE TRANSCRIPTIONAL REGULATOR YJDC"/>
    <property type="match status" value="1"/>
</dbReference>
<dbReference type="Gene3D" id="1.10.10.60">
    <property type="entry name" value="Homeodomain-like"/>
    <property type="match status" value="1"/>
</dbReference>
<dbReference type="InterPro" id="IPR023772">
    <property type="entry name" value="DNA-bd_HTH_TetR-type_CS"/>
</dbReference>
<gene>
    <name evidence="6" type="ORF">HK439_02735</name>
</gene>
<dbReference type="InterPro" id="IPR001647">
    <property type="entry name" value="HTH_TetR"/>
</dbReference>
<dbReference type="SUPFAM" id="SSF46689">
    <property type="entry name" value="Homeodomain-like"/>
    <property type="match status" value="1"/>
</dbReference>
<evidence type="ECO:0000256" key="4">
    <source>
        <dbReference type="PROSITE-ProRule" id="PRU00335"/>
    </source>
</evidence>
<evidence type="ECO:0000313" key="7">
    <source>
        <dbReference type="Proteomes" id="UP000598467"/>
    </source>
</evidence>
<evidence type="ECO:0000256" key="3">
    <source>
        <dbReference type="ARBA" id="ARBA00023163"/>
    </source>
</evidence>
<sequence>MARPREFDPDTAITAAMHLFWDHGYEDASLACLLEAMKITKGSFYKAFADKKSIYLKTLDYYDDKVIGRTVRNLMDTDQGSGADRILALFEAVAASARTDGDRSGCFLCNALIDRAAHDAEIEERLQAMVFRLENGFRAALEDRPHRPDPEWVRATARGVLSSYFGLRVLGKAGLSKTMADDCVAQVRRLIDPKI</sequence>
<dbReference type="RefSeq" id="WP_190289837.1">
    <property type="nucleotide sequence ID" value="NZ_JABFCZ010000003.1"/>
</dbReference>
<dbReference type="Pfam" id="PF00440">
    <property type="entry name" value="TetR_N"/>
    <property type="match status" value="1"/>
</dbReference>
<accession>A0A926P283</accession>
<protein>
    <submittedName>
        <fullName evidence="6">TetR/AcrR family transcriptional regulator</fullName>
    </submittedName>
</protein>
<evidence type="ECO:0000259" key="5">
    <source>
        <dbReference type="PROSITE" id="PS50977"/>
    </source>
</evidence>
<dbReference type="PANTHER" id="PTHR47506">
    <property type="entry name" value="TRANSCRIPTIONAL REGULATORY PROTEIN"/>
    <property type="match status" value="1"/>
</dbReference>
<evidence type="ECO:0000256" key="1">
    <source>
        <dbReference type="ARBA" id="ARBA00023015"/>
    </source>
</evidence>
<dbReference type="SUPFAM" id="SSF48498">
    <property type="entry name" value="Tetracyclin repressor-like, C-terminal domain"/>
    <property type="match status" value="1"/>
</dbReference>
<feature type="domain" description="HTH tetR-type" evidence="5">
    <location>
        <begin position="6"/>
        <end position="66"/>
    </location>
</feature>
<keyword evidence="1" id="KW-0805">Transcription regulation</keyword>
<keyword evidence="2 4" id="KW-0238">DNA-binding</keyword>
<dbReference type="PROSITE" id="PS50977">
    <property type="entry name" value="HTH_TETR_2"/>
    <property type="match status" value="1"/>
</dbReference>
<dbReference type="InterPro" id="IPR009057">
    <property type="entry name" value="Homeodomain-like_sf"/>
</dbReference>
<evidence type="ECO:0000256" key="2">
    <source>
        <dbReference type="ARBA" id="ARBA00023125"/>
    </source>
</evidence>
<keyword evidence="3" id="KW-0804">Transcription</keyword>